<sequence>MLSATSAFDLRSYYPMQVVIRRCFLPAFDLWSYYPMQAAIRRCFLPDQHSTFEAIILCKLLLGDAFFQVNIRPLKLLSYASCY</sequence>
<proteinExistence type="predicted"/>
<keyword evidence="2" id="KW-1185">Reference proteome</keyword>
<gene>
    <name evidence="1" type="ORF">L1987_20314</name>
</gene>
<organism evidence="1 2">
    <name type="scientific">Smallanthus sonchifolius</name>
    <dbReference type="NCBI Taxonomy" id="185202"/>
    <lineage>
        <taxon>Eukaryota</taxon>
        <taxon>Viridiplantae</taxon>
        <taxon>Streptophyta</taxon>
        <taxon>Embryophyta</taxon>
        <taxon>Tracheophyta</taxon>
        <taxon>Spermatophyta</taxon>
        <taxon>Magnoliopsida</taxon>
        <taxon>eudicotyledons</taxon>
        <taxon>Gunneridae</taxon>
        <taxon>Pentapetalae</taxon>
        <taxon>asterids</taxon>
        <taxon>campanulids</taxon>
        <taxon>Asterales</taxon>
        <taxon>Asteraceae</taxon>
        <taxon>Asteroideae</taxon>
        <taxon>Heliantheae alliance</taxon>
        <taxon>Millerieae</taxon>
        <taxon>Smallanthus</taxon>
    </lineage>
</organism>
<comment type="caution">
    <text evidence="1">The sequence shown here is derived from an EMBL/GenBank/DDBJ whole genome shotgun (WGS) entry which is preliminary data.</text>
</comment>
<name>A0ACB9IS88_9ASTR</name>
<dbReference type="Proteomes" id="UP001056120">
    <property type="component" value="Linkage Group LG07"/>
</dbReference>
<evidence type="ECO:0000313" key="1">
    <source>
        <dbReference type="EMBL" id="KAI3810692.1"/>
    </source>
</evidence>
<reference evidence="1 2" key="2">
    <citation type="journal article" date="2022" name="Mol. Ecol. Resour.">
        <title>The genomes of chicory, endive, great burdock and yacon provide insights into Asteraceae paleo-polyploidization history and plant inulin production.</title>
        <authorList>
            <person name="Fan W."/>
            <person name="Wang S."/>
            <person name="Wang H."/>
            <person name="Wang A."/>
            <person name="Jiang F."/>
            <person name="Liu H."/>
            <person name="Zhao H."/>
            <person name="Xu D."/>
            <person name="Zhang Y."/>
        </authorList>
    </citation>
    <scope>NUCLEOTIDE SEQUENCE [LARGE SCALE GENOMIC DNA]</scope>
    <source>
        <strain evidence="2">cv. Yunnan</strain>
        <tissue evidence="1">Leaves</tissue>
    </source>
</reference>
<evidence type="ECO:0000313" key="2">
    <source>
        <dbReference type="Proteomes" id="UP001056120"/>
    </source>
</evidence>
<accession>A0ACB9IS88</accession>
<protein>
    <submittedName>
        <fullName evidence="1">Uncharacterized protein</fullName>
    </submittedName>
</protein>
<reference evidence="2" key="1">
    <citation type="journal article" date="2022" name="Mol. Ecol. Resour.">
        <title>The genomes of chicory, endive, great burdock and yacon provide insights into Asteraceae palaeo-polyploidization history and plant inulin production.</title>
        <authorList>
            <person name="Fan W."/>
            <person name="Wang S."/>
            <person name="Wang H."/>
            <person name="Wang A."/>
            <person name="Jiang F."/>
            <person name="Liu H."/>
            <person name="Zhao H."/>
            <person name="Xu D."/>
            <person name="Zhang Y."/>
        </authorList>
    </citation>
    <scope>NUCLEOTIDE SEQUENCE [LARGE SCALE GENOMIC DNA]</scope>
    <source>
        <strain evidence="2">cv. Yunnan</strain>
    </source>
</reference>
<dbReference type="EMBL" id="CM042024">
    <property type="protein sequence ID" value="KAI3810692.1"/>
    <property type="molecule type" value="Genomic_DNA"/>
</dbReference>